<dbReference type="PIRSF" id="PIRSF013171">
    <property type="entry name" value="Pur_nuclsid_perm"/>
    <property type="match status" value="1"/>
</dbReference>
<organism evidence="3 4">
    <name type="scientific">Kuraishia capsulata CBS 1993</name>
    <dbReference type="NCBI Taxonomy" id="1382522"/>
    <lineage>
        <taxon>Eukaryota</taxon>
        <taxon>Fungi</taxon>
        <taxon>Dikarya</taxon>
        <taxon>Ascomycota</taxon>
        <taxon>Saccharomycotina</taxon>
        <taxon>Pichiomycetes</taxon>
        <taxon>Pichiales</taxon>
        <taxon>Pichiaceae</taxon>
        <taxon>Kuraishia</taxon>
    </lineage>
</organism>
<proteinExistence type="inferred from homology"/>
<dbReference type="RefSeq" id="XP_022459873.1">
    <property type="nucleotide sequence ID" value="XM_022602317.1"/>
</dbReference>
<evidence type="ECO:0000256" key="1">
    <source>
        <dbReference type="PIRNR" id="PIRNR013171"/>
    </source>
</evidence>
<accession>W6MMS5</accession>
<dbReference type="Proteomes" id="UP000019384">
    <property type="component" value="Unassembled WGS sequence"/>
</dbReference>
<gene>
    <name evidence="3" type="ORF">KUCA_T00003861001</name>
</gene>
<evidence type="ECO:0000313" key="4">
    <source>
        <dbReference type="Proteomes" id="UP000019384"/>
    </source>
</evidence>
<dbReference type="GO" id="GO:0005783">
    <property type="term" value="C:endoplasmic reticulum"/>
    <property type="evidence" value="ECO:0007669"/>
    <property type="project" value="TreeGrafter"/>
</dbReference>
<dbReference type="PANTHER" id="PTHR38643">
    <property type="entry name" value="PURINE NUCLEOSIDE PERMEASE C285.05-RELATED"/>
    <property type="match status" value="1"/>
</dbReference>
<feature type="chain" id="PRO_5004880627" evidence="2">
    <location>
        <begin position="17"/>
        <end position="398"/>
    </location>
</feature>
<dbReference type="OrthoDB" id="2331083at2759"/>
<dbReference type="GO" id="GO:0055085">
    <property type="term" value="P:transmembrane transport"/>
    <property type="evidence" value="ECO:0007669"/>
    <property type="project" value="InterPro"/>
</dbReference>
<sequence length="398" mass="43518">MRFSLSLLSLLTVSLASPIGKLFARDEASTTASLDAATSTDSSASVAYGNPFALFKPKVFIISMFYLERDPWLEELDMVYNITIPGLSPVYPEIHCVANYSICQVTTGEAEINAAATITALTLSPLFDLTETYFMVAGIAGISPKMGTIGSATFARFAVQVGLAYEVDARQMPANWTTGYFPFGTTYSDQYPENIYGTEVFELNVNLRDHALYLAQQVELNNGTEANAEFRALYPYAPANELPKAIAGDTATSDVYWFGSLLAESFENYITLVTNGTAVYCSTQQEDNATLEAMVRAAKHGLVDFSRIVVLRTASDFDRPPPIYENDTTYFFNDAYQGGISASLKNLVIAGLPFVEDVINNWDHLYATNYFTPANYIGDFFGTLGGTPDFGTDSDHSA</sequence>
<protein>
    <submittedName>
        <fullName evidence="3">Uncharacterized protein</fullName>
    </submittedName>
</protein>
<dbReference type="HOGENOM" id="CLU_031475_0_1_1"/>
<dbReference type="STRING" id="1382522.W6MMS5"/>
<reference evidence="3" key="2">
    <citation type="submission" date="2014-02" db="EMBL/GenBank/DDBJ databases">
        <title>Complete DNA sequence of /Kuraishia capsulata/ illustrates novel genomic features among budding yeasts (/Saccharomycotina/).</title>
        <authorList>
            <person name="Morales L."/>
            <person name="Noel B."/>
            <person name="Porcel B."/>
            <person name="Marcet-Houben M."/>
            <person name="Hullo M-F."/>
            <person name="Sacerdot C."/>
            <person name="Tekaia F."/>
            <person name="Leh-Louis V."/>
            <person name="Despons L."/>
            <person name="Khanna V."/>
            <person name="Aury J-M."/>
            <person name="Barbe V."/>
            <person name="Couloux A."/>
            <person name="Labadie K."/>
            <person name="Pelletier E."/>
            <person name="Souciet J-L."/>
            <person name="Boekhout T."/>
            <person name="Gabaldon T."/>
            <person name="Wincker P."/>
            <person name="Dujon B."/>
        </authorList>
    </citation>
    <scope>NUCLEOTIDE SEQUENCE</scope>
    <source>
        <strain evidence="3">CBS 1993</strain>
    </source>
</reference>
<dbReference type="GeneID" id="34521261"/>
<evidence type="ECO:0000256" key="2">
    <source>
        <dbReference type="SAM" id="SignalP"/>
    </source>
</evidence>
<keyword evidence="2" id="KW-0732">Signal</keyword>
<comment type="similarity">
    <text evidence="1">Belongs to the NUP family.</text>
</comment>
<dbReference type="AlphaFoldDB" id="W6MMS5"/>
<keyword evidence="1" id="KW-0813">Transport</keyword>
<dbReference type="EMBL" id="HG793128">
    <property type="protein sequence ID" value="CDK27881.1"/>
    <property type="molecule type" value="Genomic_DNA"/>
</dbReference>
<keyword evidence="4" id="KW-1185">Reference proteome</keyword>
<dbReference type="Pfam" id="PF06516">
    <property type="entry name" value="NUP"/>
    <property type="match status" value="1"/>
</dbReference>
<name>W6MMS5_9ASCO</name>
<dbReference type="InterPro" id="IPR009486">
    <property type="entry name" value="Pur_nuclsid_perm"/>
</dbReference>
<reference evidence="3" key="1">
    <citation type="submission" date="2013-12" db="EMBL/GenBank/DDBJ databases">
        <authorList>
            <person name="Genoscope - CEA"/>
        </authorList>
    </citation>
    <scope>NUCLEOTIDE SEQUENCE</scope>
    <source>
        <strain evidence="3">CBS 1993</strain>
    </source>
</reference>
<comment type="function">
    <text evidence="1">Nucleoside permease that transports adenosine and guanosine.</text>
</comment>
<feature type="signal peptide" evidence="2">
    <location>
        <begin position="1"/>
        <end position="16"/>
    </location>
</feature>
<evidence type="ECO:0000313" key="3">
    <source>
        <dbReference type="EMBL" id="CDK27881.1"/>
    </source>
</evidence>
<dbReference type="PANTHER" id="PTHR38643:SF1">
    <property type="entry name" value="PURINE NUCLEOSIDE PERMEASE C285.05-RELATED"/>
    <property type="match status" value="1"/>
</dbReference>